<evidence type="ECO:0000256" key="1">
    <source>
        <dbReference type="SAM" id="MobiDB-lite"/>
    </source>
</evidence>
<sequence>MARFRRGALAALVTVLVGLFVAAPSLAADSSDGSTQGATVSATSEPQFGCLGATDSYGAPLPCQLSVNVLEPICDNDVPYLSYAVTATGSPNTTVTITWINPTGQSVVYANLPLTGRVLWPGAVVDAQGNPLDWPGWRQLSDGTWVQGDEFDWVRPSVQVLFKVNPEATVTVGYPPATPTCSANPPGSQVLDDNPTDGPTSGVLAATGSNDAKPITLAALGLVLAGAVAVTLAVVTRRRHHTR</sequence>
<dbReference type="EMBL" id="JAUCGQ010000001">
    <property type="protein sequence ID" value="MDM7855468.1"/>
    <property type="molecule type" value="Genomic_DNA"/>
</dbReference>
<dbReference type="Proteomes" id="UP001529338">
    <property type="component" value="Unassembled WGS sequence"/>
</dbReference>
<protein>
    <submittedName>
        <fullName evidence="4">Peptidase</fullName>
    </submittedName>
</protein>
<evidence type="ECO:0000256" key="3">
    <source>
        <dbReference type="SAM" id="SignalP"/>
    </source>
</evidence>
<gene>
    <name evidence="4" type="ORF">QRT04_11055</name>
</gene>
<dbReference type="RefSeq" id="WP_289455292.1">
    <property type="nucleotide sequence ID" value="NZ_JAUCGQ010000001.1"/>
</dbReference>
<keyword evidence="5" id="KW-1185">Reference proteome</keyword>
<evidence type="ECO:0000256" key="2">
    <source>
        <dbReference type="SAM" id="Phobius"/>
    </source>
</evidence>
<accession>A0ABT7SH12</accession>
<proteinExistence type="predicted"/>
<feature type="chain" id="PRO_5046194137" evidence="3">
    <location>
        <begin position="28"/>
        <end position="243"/>
    </location>
</feature>
<feature type="region of interest" description="Disordered" evidence="1">
    <location>
        <begin position="176"/>
        <end position="202"/>
    </location>
</feature>
<name>A0ABT7SH12_9CELL</name>
<organism evidence="4 5">
    <name type="scientific">Cellulomonas alba</name>
    <dbReference type="NCBI Taxonomy" id="3053467"/>
    <lineage>
        <taxon>Bacteria</taxon>
        <taxon>Bacillati</taxon>
        <taxon>Actinomycetota</taxon>
        <taxon>Actinomycetes</taxon>
        <taxon>Micrococcales</taxon>
        <taxon>Cellulomonadaceae</taxon>
        <taxon>Cellulomonas</taxon>
    </lineage>
</organism>
<keyword evidence="2" id="KW-1133">Transmembrane helix</keyword>
<keyword evidence="2" id="KW-0812">Transmembrane</keyword>
<comment type="caution">
    <text evidence="4">The sequence shown here is derived from an EMBL/GenBank/DDBJ whole genome shotgun (WGS) entry which is preliminary data.</text>
</comment>
<evidence type="ECO:0000313" key="4">
    <source>
        <dbReference type="EMBL" id="MDM7855468.1"/>
    </source>
</evidence>
<feature type="signal peptide" evidence="3">
    <location>
        <begin position="1"/>
        <end position="27"/>
    </location>
</feature>
<reference evidence="4 5" key="1">
    <citation type="submission" date="2023-06" db="EMBL/GenBank/DDBJ databases">
        <title>Cellulomonas sp. MW4 Whole genome sequence.</title>
        <authorList>
            <person name="Park S."/>
        </authorList>
    </citation>
    <scope>NUCLEOTIDE SEQUENCE [LARGE SCALE GENOMIC DNA]</scope>
    <source>
        <strain evidence="4 5">MW4</strain>
    </source>
</reference>
<feature type="transmembrane region" description="Helical" evidence="2">
    <location>
        <begin position="215"/>
        <end position="235"/>
    </location>
</feature>
<keyword evidence="2" id="KW-0472">Membrane</keyword>
<evidence type="ECO:0000313" key="5">
    <source>
        <dbReference type="Proteomes" id="UP001529338"/>
    </source>
</evidence>
<keyword evidence="3" id="KW-0732">Signal</keyword>